<evidence type="ECO:0000313" key="1">
    <source>
        <dbReference type="EMBL" id="RAK70288.1"/>
    </source>
</evidence>
<dbReference type="EMBL" id="QHKM01000001">
    <property type="protein sequence ID" value="RAK70288.1"/>
    <property type="molecule type" value="Genomic_DNA"/>
</dbReference>
<accession>A0A328BYS5</accession>
<comment type="caution">
    <text evidence="1">The sequence shown here is derived from an EMBL/GenBank/DDBJ whole genome shotgun (WGS) entry which is preliminary data.</text>
</comment>
<name>A0A328BYS5_9BACT</name>
<evidence type="ECO:0000313" key="2">
    <source>
        <dbReference type="Proteomes" id="UP000248553"/>
    </source>
</evidence>
<gene>
    <name evidence="1" type="ORF">DLM85_05440</name>
</gene>
<sequence length="180" mass="19596">MLTGGYTRVGQASFPGAPSGGLHFTASFGRHLVLGLTGSAARARQAYDLYLPGPWYDISRPGRWVSQVHNYAYAGHLLVGYRSSYARPWSLTVAPSVGLNVVGSREKRGGEKLGFGLWTNLSYHPRPGSRLRLEAVLHPRILTKGPRVTDVSRAFGDVNLLVCDAQLGLSLDLRRDPAKP</sequence>
<proteinExistence type="predicted"/>
<dbReference type="Proteomes" id="UP000248553">
    <property type="component" value="Unassembled WGS sequence"/>
</dbReference>
<reference evidence="2" key="1">
    <citation type="submission" date="2018-05" db="EMBL/GenBank/DDBJ databases">
        <authorList>
            <person name="Nie L."/>
        </authorList>
    </citation>
    <scope>NUCLEOTIDE SEQUENCE [LARGE SCALE GENOMIC DNA]</scope>
    <source>
        <strain evidence="2">NL</strain>
    </source>
</reference>
<dbReference type="AlphaFoldDB" id="A0A328BYS5"/>
<protein>
    <submittedName>
        <fullName evidence="1">Uncharacterized protein</fullName>
    </submittedName>
</protein>
<organism evidence="1 2">
    <name type="scientific">Hymenobacter edaphi</name>
    <dbReference type="NCBI Taxonomy" id="2211146"/>
    <lineage>
        <taxon>Bacteria</taxon>
        <taxon>Pseudomonadati</taxon>
        <taxon>Bacteroidota</taxon>
        <taxon>Cytophagia</taxon>
        <taxon>Cytophagales</taxon>
        <taxon>Hymenobacteraceae</taxon>
        <taxon>Hymenobacter</taxon>
    </lineage>
</organism>
<keyword evidence="2" id="KW-1185">Reference proteome</keyword>